<proteinExistence type="predicted"/>
<accession>A0A4Q7XX13</accession>
<dbReference type="RefSeq" id="WP_130425290.1">
    <property type="nucleotide sequence ID" value="NZ_SHKW01000008.1"/>
</dbReference>
<dbReference type="Pfam" id="PF06666">
    <property type="entry name" value="DUF1173"/>
    <property type="match status" value="1"/>
</dbReference>
<name>A0A4Q7XX13_9BACT</name>
<dbReference type="EMBL" id="SHKW01000008">
    <property type="protein sequence ID" value="RZU28907.1"/>
    <property type="molecule type" value="Genomic_DNA"/>
</dbReference>
<evidence type="ECO:0000313" key="2">
    <source>
        <dbReference type="Proteomes" id="UP000292958"/>
    </source>
</evidence>
<evidence type="ECO:0000313" key="1">
    <source>
        <dbReference type="EMBL" id="RZU28907.1"/>
    </source>
</evidence>
<dbReference type="AlphaFoldDB" id="A0A4Q7XX13"/>
<protein>
    <submittedName>
        <fullName evidence="1">Uncharacterized protein DUF1173</fullName>
    </submittedName>
</protein>
<gene>
    <name evidence="1" type="ORF">BDD14_6490</name>
</gene>
<organism evidence="1 2">
    <name type="scientific">Edaphobacter modestus</name>
    <dbReference type="NCBI Taxonomy" id="388466"/>
    <lineage>
        <taxon>Bacteria</taxon>
        <taxon>Pseudomonadati</taxon>
        <taxon>Acidobacteriota</taxon>
        <taxon>Terriglobia</taxon>
        <taxon>Terriglobales</taxon>
        <taxon>Acidobacteriaceae</taxon>
        <taxon>Edaphobacter</taxon>
    </lineage>
</organism>
<sequence length="408" mass="46441">MTRYRIGEIETNSDSVDFQVHVARAYREKVRPLCLCREPGIPMYIAHFEQGFLVKRMPDSGEEHAADCESYETPADLSGRGEVDGQAIQHEEGGLVNLKLAFSLRRNGMSEKPKEALEHSSATATGTRLTLRGFLHYLWEESRLNHWTPGMMGKRSWFVVRKYLLLATESKETKRSPLADVLYIPEHLGKQRQEETIHRRTMKLSPIMGPGNFGKKLMVLVGEVETIAEARFGFALKIKHLPDLPFMMSPDLHKQFDKLFQPVIRLWEHVDDGHLMAIATFTMDANGVPEVQEIAVMLTTAEWLPVENTHDNNLVRMLVKQERGFRKNLRYNLTYDKPIASATLTDLAGPALPMYLDLDTLVGKWASSDAIRELITNSKLVSWVWEPKLGILPPLPPKYTKRVDAPAR</sequence>
<keyword evidence="2" id="KW-1185">Reference proteome</keyword>
<dbReference type="OrthoDB" id="5572968at2"/>
<comment type="caution">
    <text evidence="1">The sequence shown here is derived from an EMBL/GenBank/DDBJ whole genome shotgun (WGS) entry which is preliminary data.</text>
</comment>
<reference evidence="1 2" key="1">
    <citation type="submission" date="2019-02" db="EMBL/GenBank/DDBJ databases">
        <title>Genomic Encyclopedia of Archaeal and Bacterial Type Strains, Phase II (KMG-II): from individual species to whole genera.</title>
        <authorList>
            <person name="Goeker M."/>
        </authorList>
    </citation>
    <scope>NUCLEOTIDE SEQUENCE [LARGE SCALE GENOMIC DNA]</scope>
    <source>
        <strain evidence="1 2">DSM 18101</strain>
    </source>
</reference>
<dbReference type="InterPro" id="IPR009553">
    <property type="entry name" value="DUF1173"/>
</dbReference>
<dbReference type="Proteomes" id="UP000292958">
    <property type="component" value="Unassembled WGS sequence"/>
</dbReference>